<dbReference type="InterPro" id="IPR036661">
    <property type="entry name" value="Luciferase-like_sf"/>
</dbReference>
<dbReference type="OrthoDB" id="7684at2157"/>
<dbReference type="GO" id="GO:0016705">
    <property type="term" value="F:oxidoreductase activity, acting on paired donors, with incorporation or reduction of molecular oxygen"/>
    <property type="evidence" value="ECO:0007669"/>
    <property type="project" value="InterPro"/>
</dbReference>
<dbReference type="InterPro" id="IPR011251">
    <property type="entry name" value="Luciferase-like_dom"/>
</dbReference>
<organism evidence="3 4">
    <name type="scientific">Natronorubrum sediminis</name>
    <dbReference type="NCBI Taxonomy" id="640943"/>
    <lineage>
        <taxon>Archaea</taxon>
        <taxon>Methanobacteriati</taxon>
        <taxon>Methanobacteriota</taxon>
        <taxon>Stenosarchaea group</taxon>
        <taxon>Halobacteria</taxon>
        <taxon>Halobacteriales</taxon>
        <taxon>Natrialbaceae</taxon>
        <taxon>Natronorubrum</taxon>
    </lineage>
</organism>
<evidence type="ECO:0000313" key="4">
    <source>
        <dbReference type="Proteomes" id="UP000199112"/>
    </source>
</evidence>
<proteinExistence type="predicted"/>
<dbReference type="RefSeq" id="WP_090506348.1">
    <property type="nucleotide sequence ID" value="NZ_FNWL01000001.1"/>
</dbReference>
<dbReference type="GO" id="GO:0004497">
    <property type="term" value="F:monooxygenase activity"/>
    <property type="evidence" value="ECO:0007669"/>
    <property type="project" value="UniProtKB-KW"/>
</dbReference>
<dbReference type="AlphaFoldDB" id="A0A1H6FUD1"/>
<dbReference type="Gene3D" id="3.20.20.30">
    <property type="entry name" value="Luciferase-like domain"/>
    <property type="match status" value="1"/>
</dbReference>
<feature type="domain" description="Luciferase-like" evidence="2">
    <location>
        <begin position="27"/>
        <end position="301"/>
    </location>
</feature>
<dbReference type="Pfam" id="PF00296">
    <property type="entry name" value="Bac_luciferase"/>
    <property type="match status" value="1"/>
</dbReference>
<name>A0A1H6FUD1_9EURY</name>
<dbReference type="InterPro" id="IPR050564">
    <property type="entry name" value="F420-G6PD/mer"/>
</dbReference>
<sequence>MVSHGYVLPTRGIVLSADDGLEQAARADSEVVELAQRAEGLGLDAVWAGDSVLAKPRLEPLSALSAIAGATDAVTLGTAVYLPQLRHPVHVAHQAATVDLMSGGRLALGIGVGVGSSVVEEHEQLDVPYGRRGALLDEGLEIATGLWEDEPVTVDGEFFDLEDADIGLRPCGSPPPLYIASATFDPRDGFPRPIRERIENHGGGWLPIGMTPEMYESGLERAREIVDDAGRNPALFDAAYYHDVVIAETEAAAIEEARDFLERYYPAKAPFSDDEIRARGAFGPPSVVAEHLERYADAGVESFVTRFAASDQREQLRRYADIVG</sequence>
<evidence type="ECO:0000256" key="1">
    <source>
        <dbReference type="ARBA" id="ARBA00023002"/>
    </source>
</evidence>
<reference evidence="4" key="1">
    <citation type="submission" date="2016-10" db="EMBL/GenBank/DDBJ databases">
        <authorList>
            <person name="Varghese N."/>
            <person name="Submissions S."/>
        </authorList>
    </citation>
    <scope>NUCLEOTIDE SEQUENCE [LARGE SCALE GENOMIC DNA]</scope>
    <source>
        <strain evidence="4">CGMCC 1.8981</strain>
    </source>
</reference>
<keyword evidence="4" id="KW-1185">Reference proteome</keyword>
<accession>A0A1H6FUD1</accession>
<dbReference type="PANTHER" id="PTHR43244">
    <property type="match status" value="1"/>
</dbReference>
<dbReference type="EMBL" id="FNWL01000001">
    <property type="protein sequence ID" value="SEH13593.1"/>
    <property type="molecule type" value="Genomic_DNA"/>
</dbReference>
<protein>
    <submittedName>
        <fullName evidence="3">Flavin-dependent oxidoreductase, luciferase family (Includes alkanesulfonate monooxygenase SsuD and methylene tetrahydromethanopterin reductase)</fullName>
    </submittedName>
</protein>
<keyword evidence="1" id="KW-0560">Oxidoreductase</keyword>
<keyword evidence="3" id="KW-0503">Monooxygenase</keyword>
<evidence type="ECO:0000313" key="3">
    <source>
        <dbReference type="EMBL" id="SEH13593.1"/>
    </source>
</evidence>
<dbReference type="PANTHER" id="PTHR43244:SF1">
    <property type="entry name" value="5,10-METHYLENETETRAHYDROMETHANOPTERIN REDUCTASE"/>
    <property type="match status" value="1"/>
</dbReference>
<evidence type="ECO:0000259" key="2">
    <source>
        <dbReference type="Pfam" id="PF00296"/>
    </source>
</evidence>
<dbReference type="Proteomes" id="UP000199112">
    <property type="component" value="Unassembled WGS sequence"/>
</dbReference>
<gene>
    <name evidence="3" type="ORF">SAMN04487967_1472</name>
</gene>
<dbReference type="SUPFAM" id="SSF51679">
    <property type="entry name" value="Bacterial luciferase-like"/>
    <property type="match status" value="1"/>
</dbReference>